<evidence type="ECO:0000256" key="2">
    <source>
        <dbReference type="ARBA" id="ARBA00022801"/>
    </source>
</evidence>
<organism evidence="3 4">
    <name type="scientific">Brachyspira innocens</name>
    <dbReference type="NCBI Taxonomy" id="13264"/>
    <lineage>
        <taxon>Bacteria</taxon>
        <taxon>Pseudomonadati</taxon>
        <taxon>Spirochaetota</taxon>
        <taxon>Spirochaetia</taxon>
        <taxon>Brachyspirales</taxon>
        <taxon>Brachyspiraceae</taxon>
        <taxon>Brachyspira</taxon>
    </lineage>
</organism>
<dbReference type="RefSeq" id="WP_304386210.1">
    <property type="nucleotide sequence ID" value="NZ_JAUPBL010000153.1"/>
</dbReference>
<protein>
    <submittedName>
        <fullName evidence="3">Nicotinamidase</fullName>
    </submittedName>
</protein>
<proteinExistence type="inferred from homology"/>
<dbReference type="EMBL" id="JAUPBM010000186">
    <property type="protein sequence ID" value="MDO7021358.1"/>
    <property type="molecule type" value="Genomic_DNA"/>
</dbReference>
<gene>
    <name evidence="3" type="ORF">Q5M86_11305</name>
</gene>
<evidence type="ECO:0000313" key="3">
    <source>
        <dbReference type="EMBL" id="MDO7021358.1"/>
    </source>
</evidence>
<dbReference type="SUPFAM" id="SSF52499">
    <property type="entry name" value="Isochorismatase-like hydrolases"/>
    <property type="match status" value="1"/>
</dbReference>
<sequence length="298" mass="35066">MKDIYNKIISEKHIGKETNPINQKDILSLAGHYSRSNENKSNGIGLVIVNVQRDFVDPKKGALPVKGAVKDVKRIIRFIYENLEDIYSIYTAMDTHHYDSIFHPYMWRKPNGEEIEPFTEITLEKINSNEIIPLYKKEQTSYVKKLKKENMKNLIIWPYHCLYGTDGWLIEKQLNNMLLFFERAKEINIHKIMKGTERFTEMYGAIKPEIVTPETRFFDMAWVYDLKNYKKIYICGEAKDLGLYETVKQICIMYSGDKNITKKINVMMNCGSSIYDDKNINNKYETLYDKYGIKLIEV</sequence>
<comment type="similarity">
    <text evidence="1">Belongs to the isochorismatase family.</text>
</comment>
<dbReference type="InterPro" id="IPR052347">
    <property type="entry name" value="Isochorismatase_Nicotinamidase"/>
</dbReference>
<dbReference type="PANTHER" id="PTHR11080:SF2">
    <property type="entry name" value="LD05707P"/>
    <property type="match status" value="1"/>
</dbReference>
<dbReference type="Gene3D" id="3.40.50.850">
    <property type="entry name" value="Isochorismatase-like"/>
    <property type="match status" value="1"/>
</dbReference>
<comment type="caution">
    <text evidence="3">The sequence shown here is derived from an EMBL/GenBank/DDBJ whole genome shotgun (WGS) entry which is preliminary data.</text>
</comment>
<reference evidence="3" key="1">
    <citation type="submission" date="2023-07" db="EMBL/GenBank/DDBJ databases">
        <title>Mucosal microbiota of week-old chicken and adult hens.</title>
        <authorList>
            <person name="Volf J."/>
            <person name="Karasova D."/>
            <person name="Crhanova M."/>
            <person name="Faldynova M."/>
            <person name="Prikrylova H."/>
            <person name="Zeman M."/>
            <person name="Babak V."/>
            <person name="Rajova J."/>
            <person name="Rychlik I."/>
        </authorList>
    </citation>
    <scope>NUCLEOTIDE SEQUENCE</scope>
    <source>
        <strain evidence="3">ET902</strain>
    </source>
</reference>
<evidence type="ECO:0000256" key="1">
    <source>
        <dbReference type="ARBA" id="ARBA00006336"/>
    </source>
</evidence>
<dbReference type="InterPro" id="IPR036380">
    <property type="entry name" value="Isochorismatase-like_sf"/>
</dbReference>
<name>A0ABT8YZN8_9SPIR</name>
<keyword evidence="4" id="KW-1185">Reference proteome</keyword>
<dbReference type="PANTHER" id="PTHR11080">
    <property type="entry name" value="PYRAZINAMIDASE/NICOTINAMIDASE"/>
    <property type="match status" value="1"/>
</dbReference>
<evidence type="ECO:0000313" key="4">
    <source>
        <dbReference type="Proteomes" id="UP001175147"/>
    </source>
</evidence>
<dbReference type="Proteomes" id="UP001175147">
    <property type="component" value="Unassembled WGS sequence"/>
</dbReference>
<keyword evidence="2" id="KW-0378">Hydrolase</keyword>
<accession>A0ABT8YZN8</accession>